<evidence type="ECO:0000256" key="2">
    <source>
        <dbReference type="ARBA" id="ARBA00005695"/>
    </source>
</evidence>
<dbReference type="GO" id="GO:0015833">
    <property type="term" value="P:peptide transport"/>
    <property type="evidence" value="ECO:0007669"/>
    <property type="project" value="TreeGrafter"/>
</dbReference>
<dbReference type="PANTHER" id="PTHR30290">
    <property type="entry name" value="PERIPLASMIC BINDING COMPONENT OF ABC TRANSPORTER"/>
    <property type="match status" value="1"/>
</dbReference>
<dbReference type="SUPFAM" id="SSF53850">
    <property type="entry name" value="Periplasmic binding protein-like II"/>
    <property type="match status" value="1"/>
</dbReference>
<dbReference type="InterPro" id="IPR023765">
    <property type="entry name" value="SBP_5_CS"/>
</dbReference>
<feature type="chain" id="PRO_5032898309" evidence="5">
    <location>
        <begin position="24"/>
        <end position="540"/>
    </location>
</feature>
<keyword evidence="4 5" id="KW-0732">Signal</keyword>
<dbReference type="AlphaFoldDB" id="A0A845QPC8"/>
<keyword evidence="3" id="KW-0813">Transport</keyword>
<reference evidence="7 8" key="1">
    <citation type="submission" date="2018-08" db="EMBL/GenBank/DDBJ databases">
        <title>Murine metabolic-syndrome-specific gut microbial biobank.</title>
        <authorList>
            <person name="Liu C."/>
        </authorList>
    </citation>
    <scope>NUCLEOTIDE SEQUENCE [LARGE SCALE GENOMIC DNA]</scope>
    <source>
        <strain evidence="7 8">28</strain>
    </source>
</reference>
<evidence type="ECO:0000256" key="3">
    <source>
        <dbReference type="ARBA" id="ARBA00022448"/>
    </source>
</evidence>
<feature type="signal peptide" evidence="5">
    <location>
        <begin position="1"/>
        <end position="23"/>
    </location>
</feature>
<organism evidence="7 8">
    <name type="scientific">Anaerotruncus colihominis</name>
    <dbReference type="NCBI Taxonomy" id="169435"/>
    <lineage>
        <taxon>Bacteria</taxon>
        <taxon>Bacillati</taxon>
        <taxon>Bacillota</taxon>
        <taxon>Clostridia</taxon>
        <taxon>Eubacteriales</taxon>
        <taxon>Oscillospiraceae</taxon>
        <taxon>Anaerotruncus</taxon>
    </lineage>
</organism>
<keyword evidence="8" id="KW-1185">Reference proteome</keyword>
<accession>A0A845QPC8</accession>
<evidence type="ECO:0000313" key="7">
    <source>
        <dbReference type="EMBL" id="NBH62567.1"/>
    </source>
</evidence>
<dbReference type="InterPro" id="IPR030678">
    <property type="entry name" value="Peptide/Ni-bd"/>
</dbReference>
<feature type="domain" description="Solute-binding protein family 5" evidence="6">
    <location>
        <begin position="82"/>
        <end position="447"/>
    </location>
</feature>
<evidence type="ECO:0000259" key="6">
    <source>
        <dbReference type="Pfam" id="PF00496"/>
    </source>
</evidence>
<evidence type="ECO:0000313" key="8">
    <source>
        <dbReference type="Proteomes" id="UP000446866"/>
    </source>
</evidence>
<comment type="similarity">
    <text evidence="2">Belongs to the bacterial solute-binding protein 5 family.</text>
</comment>
<dbReference type="InterPro" id="IPR000914">
    <property type="entry name" value="SBP_5_dom"/>
</dbReference>
<dbReference type="CDD" id="cd00995">
    <property type="entry name" value="PBP2_NikA_DppA_OppA_like"/>
    <property type="match status" value="1"/>
</dbReference>
<dbReference type="RefSeq" id="WP_160202856.1">
    <property type="nucleotide sequence ID" value="NZ_QXWK01000028.1"/>
</dbReference>
<dbReference type="GO" id="GO:0043190">
    <property type="term" value="C:ATP-binding cassette (ABC) transporter complex"/>
    <property type="evidence" value="ECO:0007669"/>
    <property type="project" value="InterPro"/>
</dbReference>
<dbReference type="Pfam" id="PF00496">
    <property type="entry name" value="SBP_bac_5"/>
    <property type="match status" value="1"/>
</dbReference>
<comment type="caution">
    <text evidence="7">The sequence shown here is derived from an EMBL/GenBank/DDBJ whole genome shotgun (WGS) entry which is preliminary data.</text>
</comment>
<evidence type="ECO:0000256" key="4">
    <source>
        <dbReference type="ARBA" id="ARBA00022729"/>
    </source>
</evidence>
<dbReference type="Proteomes" id="UP000446866">
    <property type="component" value="Unassembled WGS sequence"/>
</dbReference>
<comment type="subcellular location">
    <subcellularLocation>
        <location evidence="1">Cell membrane</location>
        <topology evidence="1">Lipid-anchor</topology>
    </subcellularLocation>
</comment>
<gene>
    <name evidence="7" type="ORF">D0435_13000</name>
</gene>
<protein>
    <submittedName>
        <fullName evidence="7">ABC transporter substrate-binding protein</fullName>
    </submittedName>
</protein>
<evidence type="ECO:0000256" key="1">
    <source>
        <dbReference type="ARBA" id="ARBA00004193"/>
    </source>
</evidence>
<dbReference type="EMBL" id="QXWK01000028">
    <property type="protein sequence ID" value="NBH62567.1"/>
    <property type="molecule type" value="Genomic_DNA"/>
</dbReference>
<dbReference type="PROSITE" id="PS51257">
    <property type="entry name" value="PROKAR_LIPOPROTEIN"/>
    <property type="match status" value="1"/>
</dbReference>
<dbReference type="Gene3D" id="3.10.105.10">
    <property type="entry name" value="Dipeptide-binding Protein, Domain 3"/>
    <property type="match status" value="1"/>
</dbReference>
<dbReference type="GO" id="GO:1904680">
    <property type="term" value="F:peptide transmembrane transporter activity"/>
    <property type="evidence" value="ECO:0007669"/>
    <property type="project" value="TreeGrafter"/>
</dbReference>
<dbReference type="PIRSF" id="PIRSF002741">
    <property type="entry name" value="MppA"/>
    <property type="match status" value="1"/>
</dbReference>
<dbReference type="InterPro" id="IPR039424">
    <property type="entry name" value="SBP_5"/>
</dbReference>
<dbReference type="Gene3D" id="3.40.190.10">
    <property type="entry name" value="Periplasmic binding protein-like II"/>
    <property type="match status" value="1"/>
</dbReference>
<dbReference type="PROSITE" id="PS01040">
    <property type="entry name" value="SBP_BACTERIAL_5"/>
    <property type="match status" value="1"/>
</dbReference>
<sequence>MLKQKWKRISATLLIFVMVFALASCGGDDGGSSESEELVVGTYSEGSNCIMDPQMTSSYGDWQYVNQMYDTIVTTDFDGETIKDALAESWEVSDDGMTYTFHLKDGIKFHSGKALTSEDVRWTWERWRTESGTCYSYYLDFVDTIETPDEKTVVVNMSKPDNNFLVNMTVPVASIMNKDAIEQAEADNKVYGVEVVDGTGPFKLEEYVASDYLKMTRNDDYTWGSSIFENQGPAHISGIKVRFVPEPGTRQMEFEAGNIDVLGNGCVFANELDGLLEKGDYTLEEYNPPYPVFLMFQTERVPDKAVRQACNMAIDRDEIINTVMGGHCEAMYTGLPEGYKWNWKEGKDYYKYDLEAAGKLLEDNGYKLESDGYRYKDGEKLSMEISYCDSDEDAKTAELFQAQMKKIGIDVIVNTSTADFWDRIGGDGDNDFDVLIMGTYINSAEDMLQEYMYSKNMPAPNRSKWSDPEVDKLLAEARSTTDETRRMECYEEIQKVAAEEAIWVPLYSKNGWSVLNNRVKGYKAHPTIMEGEPKFLDVSK</sequence>
<dbReference type="PANTHER" id="PTHR30290:SF9">
    <property type="entry name" value="OLIGOPEPTIDE-BINDING PROTEIN APPA"/>
    <property type="match status" value="1"/>
</dbReference>
<dbReference type="GO" id="GO:0042597">
    <property type="term" value="C:periplasmic space"/>
    <property type="evidence" value="ECO:0007669"/>
    <property type="project" value="UniProtKB-ARBA"/>
</dbReference>
<name>A0A845QPC8_9FIRM</name>
<proteinExistence type="inferred from homology"/>
<evidence type="ECO:0000256" key="5">
    <source>
        <dbReference type="SAM" id="SignalP"/>
    </source>
</evidence>